<name>A0A9N9GPZ0_9GLOM</name>
<dbReference type="GO" id="GO:0034982">
    <property type="term" value="P:mitochondrial protein processing"/>
    <property type="evidence" value="ECO:0007669"/>
    <property type="project" value="TreeGrafter"/>
</dbReference>
<comment type="caution">
    <text evidence="8">The sequence shown here is derived from an EMBL/GenBank/DDBJ whole genome shotgun (WGS) entry which is preliminary data.</text>
</comment>
<dbReference type="InterPro" id="IPR051156">
    <property type="entry name" value="Mito/Outer_Membr_Metalloprot"/>
</dbReference>
<evidence type="ECO:0000256" key="1">
    <source>
        <dbReference type="ARBA" id="ARBA00022670"/>
    </source>
</evidence>
<dbReference type="InterPro" id="IPR001915">
    <property type="entry name" value="Peptidase_M48"/>
</dbReference>
<evidence type="ECO:0000313" key="8">
    <source>
        <dbReference type="EMBL" id="CAG8624952.1"/>
    </source>
</evidence>
<feature type="domain" description="Peptidase M48" evidence="7">
    <location>
        <begin position="5"/>
        <end position="135"/>
    </location>
</feature>
<evidence type="ECO:0000256" key="3">
    <source>
        <dbReference type="ARBA" id="ARBA00022801"/>
    </source>
</evidence>
<gene>
    <name evidence="8" type="ORF">AMORRO_LOCUS8828</name>
</gene>
<dbReference type="OrthoDB" id="2444759at2759"/>
<dbReference type="Pfam" id="PF01435">
    <property type="entry name" value="Peptidase_M48"/>
    <property type="match status" value="1"/>
</dbReference>
<sequence length="146" mass="16800">IIGHDQDLLAALMAHELAHIVQSHASEFYGISFMTKALTKLTSILGNLTFSGNKDSKPSIFLQKHSQKLEREADLLGQEIMARAGYDPAKAVELWELMSFIKNSPDLLEKNDYEEKVDTFRSHPSEENRVKYLRENLTRARYLYDR</sequence>
<dbReference type="GO" id="GO:0006515">
    <property type="term" value="P:protein quality control for misfolded or incompletely synthesized proteins"/>
    <property type="evidence" value="ECO:0007669"/>
    <property type="project" value="TreeGrafter"/>
</dbReference>
<evidence type="ECO:0000256" key="5">
    <source>
        <dbReference type="ARBA" id="ARBA00023049"/>
    </source>
</evidence>
<feature type="non-terminal residue" evidence="8">
    <location>
        <position position="1"/>
    </location>
</feature>
<dbReference type="AlphaFoldDB" id="A0A9N9GPZ0"/>
<evidence type="ECO:0000259" key="7">
    <source>
        <dbReference type="Pfam" id="PF01435"/>
    </source>
</evidence>
<comment type="cofactor">
    <cofactor evidence="6">
        <name>Zn(2+)</name>
        <dbReference type="ChEBI" id="CHEBI:29105"/>
    </cofactor>
    <text evidence="6">Binds 1 zinc ion per subunit.</text>
</comment>
<evidence type="ECO:0000256" key="2">
    <source>
        <dbReference type="ARBA" id="ARBA00022723"/>
    </source>
</evidence>
<keyword evidence="9" id="KW-1185">Reference proteome</keyword>
<protein>
    <submittedName>
        <fullName evidence="8">17913_t:CDS:1</fullName>
    </submittedName>
</protein>
<keyword evidence="1 6" id="KW-0645">Protease</keyword>
<dbReference type="Proteomes" id="UP000789342">
    <property type="component" value="Unassembled WGS sequence"/>
</dbReference>
<reference evidence="8" key="1">
    <citation type="submission" date="2021-06" db="EMBL/GenBank/DDBJ databases">
        <authorList>
            <person name="Kallberg Y."/>
            <person name="Tangrot J."/>
            <person name="Rosling A."/>
        </authorList>
    </citation>
    <scope>NUCLEOTIDE SEQUENCE</scope>
    <source>
        <strain evidence="8">CL551</strain>
    </source>
</reference>
<keyword evidence="3 6" id="KW-0378">Hydrolase</keyword>
<evidence type="ECO:0000256" key="4">
    <source>
        <dbReference type="ARBA" id="ARBA00022833"/>
    </source>
</evidence>
<proteinExistence type="inferred from homology"/>
<dbReference type="GO" id="GO:0046872">
    <property type="term" value="F:metal ion binding"/>
    <property type="evidence" value="ECO:0007669"/>
    <property type="project" value="UniProtKB-KW"/>
</dbReference>
<evidence type="ECO:0000256" key="6">
    <source>
        <dbReference type="RuleBase" id="RU003983"/>
    </source>
</evidence>
<accession>A0A9N9GPZ0</accession>
<keyword evidence="4 6" id="KW-0862">Zinc</keyword>
<dbReference type="GO" id="GO:0004222">
    <property type="term" value="F:metalloendopeptidase activity"/>
    <property type="evidence" value="ECO:0007669"/>
    <property type="project" value="InterPro"/>
</dbReference>
<comment type="similarity">
    <text evidence="6">Belongs to the peptidase M48 family.</text>
</comment>
<keyword evidence="5 6" id="KW-0482">Metalloprotease</keyword>
<dbReference type="PANTHER" id="PTHR22726">
    <property type="entry name" value="METALLOENDOPEPTIDASE OMA1"/>
    <property type="match status" value="1"/>
</dbReference>
<dbReference type="GO" id="GO:0005743">
    <property type="term" value="C:mitochondrial inner membrane"/>
    <property type="evidence" value="ECO:0007669"/>
    <property type="project" value="TreeGrafter"/>
</dbReference>
<dbReference type="PANTHER" id="PTHR22726:SF18">
    <property type="entry name" value="PEPTIDASE M48 DOMAIN-CONTAINING PROTEIN"/>
    <property type="match status" value="1"/>
</dbReference>
<evidence type="ECO:0000313" key="9">
    <source>
        <dbReference type="Proteomes" id="UP000789342"/>
    </source>
</evidence>
<keyword evidence="2" id="KW-0479">Metal-binding</keyword>
<dbReference type="EMBL" id="CAJVPV010007967">
    <property type="protein sequence ID" value="CAG8624952.1"/>
    <property type="molecule type" value="Genomic_DNA"/>
</dbReference>
<organism evidence="8 9">
    <name type="scientific">Acaulospora morrowiae</name>
    <dbReference type="NCBI Taxonomy" id="94023"/>
    <lineage>
        <taxon>Eukaryota</taxon>
        <taxon>Fungi</taxon>
        <taxon>Fungi incertae sedis</taxon>
        <taxon>Mucoromycota</taxon>
        <taxon>Glomeromycotina</taxon>
        <taxon>Glomeromycetes</taxon>
        <taxon>Diversisporales</taxon>
        <taxon>Acaulosporaceae</taxon>
        <taxon>Acaulospora</taxon>
    </lineage>
</organism>